<dbReference type="STRING" id="1314783.A0A165NFM1"/>
<proteinExistence type="predicted"/>
<sequence>MHFSKTYQQLLLTLPPELRDSAIEYRKLKKLINQVVTELTSLGLAPEVLHDVLQEGSTNLTTPRTIKVNEQDVKVIYELSSVEDHIEPRLRLRIESHDHLDTSPPVSTASVSAQDGGTEVEEDNAKFVADSSAVMESIAGADESVLISPGVAEAAASTCSSPDAQEVVIPLTSDSAFYDLLTHTLQILSSRLTALRLDFESRLHSLARAISLAARPMSANHSFRAHSAHETHPNAVEVQTPSNIPFASSKSDLYAWREIFQLYMDTEIFESHAEASRGERTVEDAEARMAQFLAQLEARGFVGGRRFAVQESRDALQTFLSLNAFILDLRKFQHATAEATRKILKKHAKRTSLPLPPALASPFAVPEGAAPRTFSIVFPVGEAGGTTALVPRSSLSLSHLLGQALGETILPIIPHIDDYACLICTSIAFKPIRLSCGHLFCVRCLVKMQKRAQDHCPMCRAPTVLSANRSNVDWAMLNFMKDWFPIESKKKLRQNEREVVEEQLEELGIDNPGCIVM</sequence>
<dbReference type="AlphaFoldDB" id="A0A165NFM1"/>
<dbReference type="SMART" id="SM00184">
    <property type="entry name" value="RING"/>
    <property type="match status" value="1"/>
</dbReference>
<dbReference type="PANTHER" id="PTHR23327">
    <property type="entry name" value="RING FINGER PROTEIN 127"/>
    <property type="match status" value="1"/>
</dbReference>
<keyword evidence="9" id="KW-1185">Reference proteome</keyword>
<dbReference type="Pfam" id="PF03105">
    <property type="entry name" value="SPX"/>
    <property type="match status" value="1"/>
</dbReference>
<evidence type="ECO:0008006" key="10">
    <source>
        <dbReference type="Google" id="ProtNLM"/>
    </source>
</evidence>
<feature type="domain" description="RING-type" evidence="6">
    <location>
        <begin position="421"/>
        <end position="460"/>
    </location>
</feature>
<protein>
    <recommendedName>
        <fullName evidence="10">RING-14 protein</fullName>
    </recommendedName>
</protein>
<keyword evidence="2 4" id="KW-0863">Zinc-finger</keyword>
<organism evidence="8 9">
    <name type="scientific">Daedalea quercina L-15889</name>
    <dbReference type="NCBI Taxonomy" id="1314783"/>
    <lineage>
        <taxon>Eukaryota</taxon>
        <taxon>Fungi</taxon>
        <taxon>Dikarya</taxon>
        <taxon>Basidiomycota</taxon>
        <taxon>Agaricomycotina</taxon>
        <taxon>Agaricomycetes</taxon>
        <taxon>Polyporales</taxon>
        <taxon>Fomitopsis</taxon>
    </lineage>
</organism>
<dbReference type="EMBL" id="KV429082">
    <property type="protein sequence ID" value="KZT66910.1"/>
    <property type="molecule type" value="Genomic_DNA"/>
</dbReference>
<evidence type="ECO:0000256" key="3">
    <source>
        <dbReference type="ARBA" id="ARBA00022833"/>
    </source>
</evidence>
<evidence type="ECO:0000313" key="9">
    <source>
        <dbReference type="Proteomes" id="UP000076727"/>
    </source>
</evidence>
<name>A0A165NFM1_9APHY</name>
<gene>
    <name evidence="8" type="ORF">DAEQUDRAFT_813210</name>
</gene>
<dbReference type="OrthoDB" id="5588846at2759"/>
<reference evidence="8 9" key="1">
    <citation type="journal article" date="2016" name="Mol. Biol. Evol.">
        <title>Comparative Genomics of Early-Diverging Mushroom-Forming Fungi Provides Insights into the Origins of Lignocellulose Decay Capabilities.</title>
        <authorList>
            <person name="Nagy L.G."/>
            <person name="Riley R."/>
            <person name="Tritt A."/>
            <person name="Adam C."/>
            <person name="Daum C."/>
            <person name="Floudas D."/>
            <person name="Sun H."/>
            <person name="Yadav J.S."/>
            <person name="Pangilinan J."/>
            <person name="Larsson K.H."/>
            <person name="Matsuura K."/>
            <person name="Barry K."/>
            <person name="Labutti K."/>
            <person name="Kuo R."/>
            <person name="Ohm R.A."/>
            <person name="Bhattacharya S.S."/>
            <person name="Shirouzu T."/>
            <person name="Yoshinaga Y."/>
            <person name="Martin F.M."/>
            <person name="Grigoriev I.V."/>
            <person name="Hibbett D.S."/>
        </authorList>
    </citation>
    <scope>NUCLEOTIDE SEQUENCE [LARGE SCALE GENOMIC DNA]</scope>
    <source>
        <strain evidence="8 9">L-15889</strain>
    </source>
</reference>
<keyword evidence="3" id="KW-0862">Zinc</keyword>
<feature type="domain" description="SPX" evidence="7">
    <location>
        <begin position="1"/>
        <end position="361"/>
    </location>
</feature>
<evidence type="ECO:0000256" key="1">
    <source>
        <dbReference type="ARBA" id="ARBA00022723"/>
    </source>
</evidence>
<dbReference type="GO" id="GO:0008270">
    <property type="term" value="F:zinc ion binding"/>
    <property type="evidence" value="ECO:0007669"/>
    <property type="project" value="UniProtKB-KW"/>
</dbReference>
<dbReference type="PANTHER" id="PTHR23327:SF51">
    <property type="entry name" value="TRANSCRIPTIONAL REGULATOR OF YEAST FORM ADHERENCE 3"/>
    <property type="match status" value="1"/>
</dbReference>
<evidence type="ECO:0000256" key="4">
    <source>
        <dbReference type="PROSITE-ProRule" id="PRU00175"/>
    </source>
</evidence>
<dbReference type="SUPFAM" id="SSF57850">
    <property type="entry name" value="RING/U-box"/>
    <property type="match status" value="1"/>
</dbReference>
<dbReference type="Pfam" id="PF13920">
    <property type="entry name" value="zf-C3HC4_3"/>
    <property type="match status" value="1"/>
</dbReference>
<dbReference type="PROSITE" id="PS50089">
    <property type="entry name" value="ZF_RING_2"/>
    <property type="match status" value="1"/>
</dbReference>
<dbReference type="InterPro" id="IPR017907">
    <property type="entry name" value="Znf_RING_CS"/>
</dbReference>
<dbReference type="InterPro" id="IPR004331">
    <property type="entry name" value="SPX_dom"/>
</dbReference>
<keyword evidence="1" id="KW-0479">Metal-binding</keyword>
<evidence type="ECO:0000256" key="2">
    <source>
        <dbReference type="ARBA" id="ARBA00022771"/>
    </source>
</evidence>
<evidence type="ECO:0000313" key="8">
    <source>
        <dbReference type="EMBL" id="KZT66910.1"/>
    </source>
</evidence>
<dbReference type="Gene3D" id="3.30.40.10">
    <property type="entry name" value="Zinc/RING finger domain, C3HC4 (zinc finger)"/>
    <property type="match status" value="1"/>
</dbReference>
<dbReference type="PROSITE" id="PS51382">
    <property type="entry name" value="SPX"/>
    <property type="match status" value="1"/>
</dbReference>
<evidence type="ECO:0000259" key="6">
    <source>
        <dbReference type="PROSITE" id="PS50089"/>
    </source>
</evidence>
<evidence type="ECO:0000259" key="7">
    <source>
        <dbReference type="PROSITE" id="PS51382"/>
    </source>
</evidence>
<evidence type="ECO:0000256" key="5">
    <source>
        <dbReference type="SAM" id="MobiDB-lite"/>
    </source>
</evidence>
<dbReference type="InterPro" id="IPR001841">
    <property type="entry name" value="Znf_RING"/>
</dbReference>
<feature type="compositionally biased region" description="Polar residues" evidence="5">
    <location>
        <begin position="104"/>
        <end position="115"/>
    </location>
</feature>
<dbReference type="InterPro" id="IPR013083">
    <property type="entry name" value="Znf_RING/FYVE/PHD"/>
</dbReference>
<dbReference type="Proteomes" id="UP000076727">
    <property type="component" value="Unassembled WGS sequence"/>
</dbReference>
<feature type="region of interest" description="Disordered" evidence="5">
    <location>
        <begin position="99"/>
        <end position="119"/>
    </location>
</feature>
<accession>A0A165NFM1</accession>
<dbReference type="PROSITE" id="PS00518">
    <property type="entry name" value="ZF_RING_1"/>
    <property type="match status" value="1"/>
</dbReference>